<reference evidence="10" key="2">
    <citation type="submission" date="2007-04" db="EMBL/GenBank/DDBJ databases">
        <title>Complete genome sequence of the nitrogen-fixing bacterium Azorhizobium caulinodans ORS571.</title>
        <authorList>
            <person name="Lee K.B."/>
            <person name="Backer P.D."/>
            <person name="Aono T."/>
            <person name="Liu C.T."/>
            <person name="Suzuki S."/>
            <person name="Suzuki T."/>
            <person name="Kaneko T."/>
            <person name="Yamada M."/>
            <person name="Tabata S."/>
            <person name="Kupfer D.M."/>
            <person name="Najar F.Z."/>
            <person name="Wiley G.B."/>
            <person name="Roe B."/>
            <person name="Binnewies T."/>
            <person name="Ussery D."/>
            <person name="Vereecke D."/>
            <person name="Gevers D."/>
            <person name="Holsters M."/>
            <person name="Oyaizu H."/>
        </authorList>
    </citation>
    <scope>NUCLEOTIDE SEQUENCE [LARGE SCALE GENOMIC DNA]</scope>
    <source>
        <strain evidence="10">ATCC 43989 / DSM 5975 / JCM 20966 / LMG 6465 / NBRC 14845 / NCIMB 13405 / ORS 571</strain>
    </source>
</reference>
<sequence length="467" mass="50872">MSLSAEERLSAARSLLQMVEEMIDGATIVDHRSRVVWFSAGQLALLGGVRLSDVVGQDIERVIPHSRLREVVETGQPQPLDIIQYGDTSLLVTRLPLRDETGTIIGAFAFALKNSIPHLRPIAERVHQLQSRLARMEQALSTTRSHRYTSEQILGASAAMREVGRLLRRAADVRSPVLLLGETGTGKEMIAHAIHAASGRVNRPFVAINVAAVPENLLEAEFFGVAPGAFTGAARQPRPGKFQIAHEGTLFLDEIGDMPLALQAKLLRALQDGEVEPVGSNQLARVDVRVIAATSRPLADMVRAGTFRQDLYYRLNVLSIRLPPLRERAGDIELLAGKFSERIAQSFAVAFRPLSRGALDLLEAHTWPGNVRELANVIEQAYVRSESDRIDAADIAAALGIEAEPSAAQTPPSTRLSDAVEDLERRMITDALRRCGNRQAAARALGISRSNLYAKMQRHGLGESGTG</sequence>
<dbReference type="InterPro" id="IPR002078">
    <property type="entry name" value="Sigma_54_int"/>
</dbReference>
<dbReference type="InterPro" id="IPR025943">
    <property type="entry name" value="Sigma_54_int_dom_ATP-bd_2"/>
</dbReference>
<name>A8ICI4_AZOC5</name>
<dbReference type="InterPro" id="IPR025944">
    <property type="entry name" value="Sigma_54_int_dom_CS"/>
</dbReference>
<keyword evidence="1" id="KW-0547">Nucleotide-binding</keyword>
<keyword evidence="10" id="KW-1185">Reference proteome</keyword>
<dbReference type="InterPro" id="IPR003593">
    <property type="entry name" value="AAA+_ATPase"/>
</dbReference>
<reference evidence="9 10" key="5">
    <citation type="journal article" date="2010" name="Appl. Environ. Microbiol.">
        <title>phrR-like gene praR of Azorhizobium caulinodans ORS571 is essential for symbiosis with Sesbania rostrata and is involved in expression of reb genes.</title>
        <authorList>
            <person name="Akiba N."/>
            <person name="Aono T."/>
            <person name="Toyazaki H."/>
            <person name="Sato S."/>
            <person name="Oyaizu H."/>
        </authorList>
    </citation>
    <scope>NUCLEOTIDE SEQUENCE [LARGE SCALE GENOMIC DNA]</scope>
    <source>
        <strain evidence="10">ATCC 43989 / DSM 5975 / JCM 20966 / LMG 6465 / NBRC 14845 / NCIMB 13405 / ORS 571</strain>
    </source>
</reference>
<dbReference type="InterPro" id="IPR035965">
    <property type="entry name" value="PAS-like_dom_sf"/>
</dbReference>
<keyword evidence="3" id="KW-0902">Two-component regulatory system</keyword>
<evidence type="ECO:0000256" key="7">
    <source>
        <dbReference type="ARBA" id="ARBA00023163"/>
    </source>
</evidence>
<reference evidence="9 10" key="3">
    <citation type="journal article" date="2008" name="BMC Genomics">
        <title>The genome of the versatile nitrogen fixer Azorhizobium caulinodans ORS571.</title>
        <authorList>
            <person name="Lee KB."/>
            <person name="Backer P.D."/>
            <person name="Aono T."/>
            <person name="Liu CT."/>
            <person name="Suzuki S."/>
            <person name="Suzuki T."/>
            <person name="Kaneko T."/>
            <person name="Yamada M."/>
            <person name="Tabata S."/>
            <person name="Kupfer D.M."/>
            <person name="Najar F.Z."/>
            <person name="Wiley G.B."/>
            <person name="Roe B."/>
            <person name="Binnewies T.T."/>
            <person name="Ussery D.W."/>
            <person name="D'Haeze W."/>
            <person name="Herder J.D."/>
            <person name="Gevers D."/>
            <person name="Vereecke D."/>
            <person name="Holsters M."/>
            <person name="Oyaizu H."/>
        </authorList>
    </citation>
    <scope>NUCLEOTIDE SEQUENCE [LARGE SCALE GENOMIC DNA]</scope>
    <source>
        <strain evidence="10">ATCC 43989 / DSM 5975 / JCM 20966 / LMG 6465 / NBRC 14845 / NCIMB 13405 / ORS 571</strain>
    </source>
</reference>
<accession>A8ICI4</accession>
<dbReference type="AlphaFoldDB" id="A8ICI4"/>
<dbReference type="Gene3D" id="1.10.10.60">
    <property type="entry name" value="Homeodomain-like"/>
    <property type="match status" value="1"/>
</dbReference>
<dbReference type="GO" id="GO:0043565">
    <property type="term" value="F:sequence-specific DNA binding"/>
    <property type="evidence" value="ECO:0007669"/>
    <property type="project" value="InterPro"/>
</dbReference>
<evidence type="ECO:0000313" key="9">
    <source>
        <dbReference type="EMBL" id="BAF89211.1"/>
    </source>
</evidence>
<dbReference type="InterPro" id="IPR058031">
    <property type="entry name" value="AAA_lid_NorR"/>
</dbReference>
<dbReference type="eggNOG" id="COG3829">
    <property type="taxonomic scope" value="Bacteria"/>
</dbReference>
<keyword evidence="5" id="KW-0238">DNA-binding</keyword>
<keyword evidence="4" id="KW-0805">Transcription regulation</keyword>
<dbReference type="KEGG" id="azc:AZC_3213"/>
<dbReference type="SUPFAM" id="SSF46689">
    <property type="entry name" value="Homeodomain-like"/>
    <property type="match status" value="1"/>
</dbReference>
<dbReference type="GO" id="GO:0006355">
    <property type="term" value="P:regulation of DNA-templated transcription"/>
    <property type="evidence" value="ECO:0007669"/>
    <property type="project" value="InterPro"/>
</dbReference>
<dbReference type="PROSITE" id="PS00676">
    <property type="entry name" value="SIGMA54_INTERACT_2"/>
    <property type="match status" value="1"/>
</dbReference>
<reference evidence="9 10" key="1">
    <citation type="journal article" date="2007" name="Appl. Environ. Microbiol.">
        <title>Rhizobial factors required for stem nodule maturation and maintenance in Sesbania rostrata-Azorhizobium caulinodans ORS571 symbiosis.</title>
        <authorList>
            <person name="Suzuki S."/>
            <person name="Aono T."/>
            <person name="Lee KB."/>
            <person name="Suzuki T."/>
            <person name="Liu CT."/>
            <person name="Miwa H."/>
            <person name="Wakao S."/>
            <person name="Iki T."/>
            <person name="Oyaizu H."/>
        </authorList>
    </citation>
    <scope>NUCLEOTIDE SEQUENCE [LARGE SCALE GENOMIC DNA]</scope>
    <source>
        <strain evidence="10">ATCC 43989 / DSM 5975 / JCM 20966 / LMG 6465 / NBRC 14845 / NCIMB 13405 / ORS 571</strain>
    </source>
</reference>
<dbReference type="Pfam" id="PF00158">
    <property type="entry name" value="Sigma54_activat"/>
    <property type="match status" value="1"/>
</dbReference>
<dbReference type="Pfam" id="PF02954">
    <property type="entry name" value="HTH_8"/>
    <property type="match status" value="1"/>
</dbReference>
<dbReference type="FunFam" id="3.40.50.300:FF:000006">
    <property type="entry name" value="DNA-binding transcriptional regulator NtrC"/>
    <property type="match status" value="1"/>
</dbReference>
<dbReference type="Pfam" id="PF25601">
    <property type="entry name" value="AAA_lid_14"/>
    <property type="match status" value="1"/>
</dbReference>
<dbReference type="Gene3D" id="1.10.8.60">
    <property type="match status" value="1"/>
</dbReference>
<keyword evidence="2" id="KW-0067">ATP-binding</keyword>
<dbReference type="InterPro" id="IPR025662">
    <property type="entry name" value="Sigma_54_int_dom_ATP-bd_1"/>
</dbReference>
<dbReference type="EMBL" id="AP009384">
    <property type="protein sequence ID" value="BAF89211.1"/>
    <property type="molecule type" value="Genomic_DNA"/>
</dbReference>
<dbReference type="SUPFAM" id="SSF55785">
    <property type="entry name" value="PYP-like sensor domain (PAS domain)"/>
    <property type="match status" value="1"/>
</dbReference>
<evidence type="ECO:0000256" key="2">
    <source>
        <dbReference type="ARBA" id="ARBA00022840"/>
    </source>
</evidence>
<protein>
    <submittedName>
        <fullName evidence="9">Sigma-54 factor</fullName>
    </submittedName>
</protein>
<organism evidence="9 10">
    <name type="scientific">Azorhizobium caulinodans (strain ATCC 43989 / DSM 5975 / JCM 20966 / LMG 6465 / NBRC 14845 / NCIMB 13405 / ORS 571)</name>
    <dbReference type="NCBI Taxonomy" id="438753"/>
    <lineage>
        <taxon>Bacteria</taxon>
        <taxon>Pseudomonadati</taxon>
        <taxon>Pseudomonadota</taxon>
        <taxon>Alphaproteobacteria</taxon>
        <taxon>Hyphomicrobiales</taxon>
        <taxon>Xanthobacteraceae</taxon>
        <taxon>Azorhizobium</taxon>
    </lineage>
</organism>
<evidence type="ECO:0000313" key="10">
    <source>
        <dbReference type="Proteomes" id="UP000000270"/>
    </source>
</evidence>
<evidence type="ECO:0000259" key="8">
    <source>
        <dbReference type="PROSITE" id="PS50045"/>
    </source>
</evidence>
<feature type="domain" description="Sigma-54 factor interaction" evidence="8">
    <location>
        <begin position="153"/>
        <end position="383"/>
    </location>
</feature>
<gene>
    <name evidence="9" type="ordered locus">AZC_3213</name>
</gene>
<dbReference type="SUPFAM" id="SSF52540">
    <property type="entry name" value="P-loop containing nucleoside triphosphate hydrolases"/>
    <property type="match status" value="1"/>
</dbReference>
<dbReference type="InterPro" id="IPR009057">
    <property type="entry name" value="Homeodomain-like_sf"/>
</dbReference>
<dbReference type="PANTHER" id="PTHR32071">
    <property type="entry name" value="TRANSCRIPTIONAL REGULATORY PROTEIN"/>
    <property type="match status" value="1"/>
</dbReference>
<reference evidence="9 10" key="4">
    <citation type="journal article" date="2009" name="Appl. Environ. Microbiol.">
        <title>Comparative genome-wide transcriptional profiling of Azorhizobium caulinodans ORS571 grown under free-living and symbiotic conditions.</title>
        <authorList>
            <person name="Tsukada S."/>
            <person name="Aono T."/>
            <person name="Akiba N."/>
            <person name="Lee KB."/>
            <person name="Liu CT."/>
            <person name="Toyazaki H."/>
            <person name="Oyaizu H."/>
        </authorList>
    </citation>
    <scope>NUCLEOTIDE SEQUENCE [LARGE SCALE GENOMIC DNA]</scope>
    <source>
        <strain evidence="10">ATCC 43989 / DSM 5975 / JCM 20966 / LMG 6465 / NBRC 14845 / NCIMB 13405 / ORS 571</strain>
    </source>
</reference>
<dbReference type="Gene3D" id="3.40.50.300">
    <property type="entry name" value="P-loop containing nucleotide triphosphate hydrolases"/>
    <property type="match status" value="1"/>
</dbReference>
<dbReference type="HOGENOM" id="CLU_000445_8_0_5"/>
<evidence type="ECO:0000256" key="3">
    <source>
        <dbReference type="ARBA" id="ARBA00023012"/>
    </source>
</evidence>
<dbReference type="SMART" id="SM00382">
    <property type="entry name" value="AAA"/>
    <property type="match status" value="1"/>
</dbReference>
<dbReference type="PROSITE" id="PS00675">
    <property type="entry name" value="SIGMA54_INTERACT_1"/>
    <property type="match status" value="1"/>
</dbReference>
<dbReference type="GO" id="GO:0005524">
    <property type="term" value="F:ATP binding"/>
    <property type="evidence" value="ECO:0007669"/>
    <property type="project" value="UniProtKB-KW"/>
</dbReference>
<reference evidence="9 10" key="6">
    <citation type="journal article" date="2011" name="Appl. Environ. Microbiol.">
        <title>Involvement of the azorhizobial chromosome partition gene (parA) in the onset of bacteroid differentiation during Sesbania rostrata stem nodule development.</title>
        <authorList>
            <person name="Liu CT."/>
            <person name="Lee KB."/>
            <person name="Wang YS."/>
            <person name="Peng MH."/>
            <person name="Lee KT."/>
            <person name="Suzuki S."/>
            <person name="Suzuki T."/>
            <person name="Oyaizu H."/>
        </authorList>
    </citation>
    <scope>NUCLEOTIDE SEQUENCE [LARGE SCALE GENOMIC DNA]</scope>
    <source>
        <strain evidence="10">ATCC 43989 / DSM 5975 / JCM 20966 / LMG 6465 / NBRC 14845 / NCIMB 13405 / ORS 571</strain>
    </source>
</reference>
<keyword evidence="6" id="KW-0010">Activator</keyword>
<keyword evidence="7" id="KW-0804">Transcription</keyword>
<evidence type="ECO:0000256" key="1">
    <source>
        <dbReference type="ARBA" id="ARBA00022741"/>
    </source>
</evidence>
<dbReference type="Gene3D" id="3.30.450.20">
    <property type="entry name" value="PAS domain"/>
    <property type="match status" value="1"/>
</dbReference>
<proteinExistence type="predicted"/>
<dbReference type="PANTHER" id="PTHR32071:SF99">
    <property type="entry name" value="TRANSCRIPTIONAL REGULATORY PROTEIN"/>
    <property type="match status" value="1"/>
</dbReference>
<dbReference type="InterPro" id="IPR002197">
    <property type="entry name" value="HTH_Fis"/>
</dbReference>
<dbReference type="GO" id="GO:0000160">
    <property type="term" value="P:phosphorelay signal transduction system"/>
    <property type="evidence" value="ECO:0007669"/>
    <property type="project" value="UniProtKB-KW"/>
</dbReference>
<dbReference type="RefSeq" id="WP_012171737.1">
    <property type="nucleotide sequence ID" value="NC_009937.1"/>
</dbReference>
<evidence type="ECO:0000256" key="6">
    <source>
        <dbReference type="ARBA" id="ARBA00023159"/>
    </source>
</evidence>
<dbReference type="InterPro" id="IPR027417">
    <property type="entry name" value="P-loop_NTPase"/>
</dbReference>
<dbReference type="PROSITE" id="PS50045">
    <property type="entry name" value="SIGMA54_INTERACT_4"/>
    <property type="match status" value="1"/>
</dbReference>
<evidence type="ECO:0000256" key="4">
    <source>
        <dbReference type="ARBA" id="ARBA00023015"/>
    </source>
</evidence>
<dbReference type="Proteomes" id="UP000000270">
    <property type="component" value="Chromosome"/>
</dbReference>
<evidence type="ECO:0000256" key="5">
    <source>
        <dbReference type="ARBA" id="ARBA00023125"/>
    </source>
</evidence>
<dbReference type="PROSITE" id="PS00688">
    <property type="entry name" value="SIGMA54_INTERACT_3"/>
    <property type="match status" value="1"/>
</dbReference>
<dbReference type="STRING" id="438753.AZC_3213"/>
<dbReference type="CDD" id="cd00009">
    <property type="entry name" value="AAA"/>
    <property type="match status" value="1"/>
</dbReference>
<dbReference type="PRINTS" id="PR01590">
    <property type="entry name" value="HTHFIS"/>
</dbReference>